<organism evidence="1 2">
    <name type="scientific">Romanomermis culicivorax</name>
    <name type="common">Nematode worm</name>
    <dbReference type="NCBI Taxonomy" id="13658"/>
    <lineage>
        <taxon>Eukaryota</taxon>
        <taxon>Metazoa</taxon>
        <taxon>Ecdysozoa</taxon>
        <taxon>Nematoda</taxon>
        <taxon>Enoplea</taxon>
        <taxon>Dorylaimia</taxon>
        <taxon>Mermithida</taxon>
        <taxon>Mermithoidea</taxon>
        <taxon>Mermithidae</taxon>
        <taxon>Romanomermis</taxon>
    </lineage>
</organism>
<name>A0A915J1Q0_ROMCU</name>
<protein>
    <submittedName>
        <fullName evidence="2">Ovule protein</fullName>
    </submittedName>
</protein>
<dbReference type="Proteomes" id="UP000887565">
    <property type="component" value="Unplaced"/>
</dbReference>
<keyword evidence="1" id="KW-1185">Reference proteome</keyword>
<dbReference type="WBParaSite" id="nRc.2.0.1.t19823-RA">
    <property type="protein sequence ID" value="nRc.2.0.1.t19823-RA"/>
    <property type="gene ID" value="nRc.2.0.1.g19823"/>
</dbReference>
<reference evidence="2" key="1">
    <citation type="submission" date="2022-11" db="UniProtKB">
        <authorList>
            <consortium name="WormBaseParasite"/>
        </authorList>
    </citation>
    <scope>IDENTIFICATION</scope>
</reference>
<sequence>MTDITLNLPCTLHLHLFSFVNGRIKLMISVQSWSILQPIVIDNFHIKGCHLCDSDLFKRAPSMWKILNEFI</sequence>
<evidence type="ECO:0000313" key="2">
    <source>
        <dbReference type="WBParaSite" id="nRc.2.0.1.t19823-RA"/>
    </source>
</evidence>
<accession>A0A915J1Q0</accession>
<dbReference type="AlphaFoldDB" id="A0A915J1Q0"/>
<proteinExistence type="predicted"/>
<evidence type="ECO:0000313" key="1">
    <source>
        <dbReference type="Proteomes" id="UP000887565"/>
    </source>
</evidence>